<evidence type="ECO:0000256" key="2">
    <source>
        <dbReference type="ARBA" id="ARBA00022679"/>
    </source>
</evidence>
<feature type="domain" description="tRNA/rRNA methyltransferase SpoU type" evidence="3">
    <location>
        <begin position="20"/>
        <end position="160"/>
    </location>
</feature>
<gene>
    <name evidence="4" type="ORF">CLV84_2611</name>
</gene>
<dbReference type="GO" id="GO:0032259">
    <property type="term" value="P:methylation"/>
    <property type="evidence" value="ECO:0007669"/>
    <property type="project" value="UniProtKB-KW"/>
</dbReference>
<name>A0A2S6I3F1_9BACT</name>
<evidence type="ECO:0000313" key="5">
    <source>
        <dbReference type="Proteomes" id="UP000237662"/>
    </source>
</evidence>
<dbReference type="Pfam" id="PF00588">
    <property type="entry name" value="SpoU_methylase"/>
    <property type="match status" value="1"/>
</dbReference>
<evidence type="ECO:0000256" key="1">
    <source>
        <dbReference type="ARBA" id="ARBA00022603"/>
    </source>
</evidence>
<dbReference type="EMBL" id="PTJC01000006">
    <property type="protein sequence ID" value="PPK85708.1"/>
    <property type="molecule type" value="Genomic_DNA"/>
</dbReference>
<dbReference type="Proteomes" id="UP000237662">
    <property type="component" value="Unassembled WGS sequence"/>
</dbReference>
<sequence>MRQLAHHEVPRSGHQYPIWLLLPDWVDPRNVGSAFRLADAAGLAGIVLAGSTPAPPNPKIAKTARSTVRSVSYREVPDAVAYVESERARGSYVLALELTDTSASLFTYPVPTGNILLIAGNESAGIPANLLALSHASVHLPMHGQNTSMNVSVALGAAVYVLLMKLQ</sequence>
<keyword evidence="5" id="KW-1185">Reference proteome</keyword>
<keyword evidence="2" id="KW-0808">Transferase</keyword>
<dbReference type="GO" id="GO:0008173">
    <property type="term" value="F:RNA methyltransferase activity"/>
    <property type="evidence" value="ECO:0007669"/>
    <property type="project" value="InterPro"/>
</dbReference>
<dbReference type="InterPro" id="IPR029028">
    <property type="entry name" value="Alpha/beta_knot_MTases"/>
</dbReference>
<dbReference type="InterPro" id="IPR029026">
    <property type="entry name" value="tRNA_m1G_MTases_N"/>
</dbReference>
<dbReference type="AlphaFoldDB" id="A0A2S6I3F1"/>
<dbReference type="GO" id="GO:0003723">
    <property type="term" value="F:RNA binding"/>
    <property type="evidence" value="ECO:0007669"/>
    <property type="project" value="InterPro"/>
</dbReference>
<dbReference type="PANTHER" id="PTHR43191:SF2">
    <property type="entry name" value="RRNA METHYLTRANSFERASE 3, MITOCHONDRIAL"/>
    <property type="match status" value="1"/>
</dbReference>
<dbReference type="SUPFAM" id="SSF75217">
    <property type="entry name" value="alpha/beta knot"/>
    <property type="match status" value="1"/>
</dbReference>
<dbReference type="InterPro" id="IPR001537">
    <property type="entry name" value="SpoU_MeTrfase"/>
</dbReference>
<organism evidence="4 5">
    <name type="scientific">Neolewinella xylanilytica</name>
    <dbReference type="NCBI Taxonomy" id="1514080"/>
    <lineage>
        <taxon>Bacteria</taxon>
        <taxon>Pseudomonadati</taxon>
        <taxon>Bacteroidota</taxon>
        <taxon>Saprospiria</taxon>
        <taxon>Saprospirales</taxon>
        <taxon>Lewinellaceae</taxon>
        <taxon>Neolewinella</taxon>
    </lineage>
</organism>
<accession>A0A2S6I3F1</accession>
<dbReference type="InterPro" id="IPR051259">
    <property type="entry name" value="rRNA_Methyltransferase"/>
</dbReference>
<dbReference type="GO" id="GO:0006396">
    <property type="term" value="P:RNA processing"/>
    <property type="evidence" value="ECO:0007669"/>
    <property type="project" value="InterPro"/>
</dbReference>
<comment type="caution">
    <text evidence="4">The sequence shown here is derived from an EMBL/GenBank/DDBJ whole genome shotgun (WGS) entry which is preliminary data.</text>
</comment>
<protein>
    <submittedName>
        <fullName evidence="4">SpoU rRNA methylase family protein</fullName>
    </submittedName>
</protein>
<dbReference type="Gene3D" id="3.40.1280.10">
    <property type="match status" value="1"/>
</dbReference>
<evidence type="ECO:0000313" key="4">
    <source>
        <dbReference type="EMBL" id="PPK85708.1"/>
    </source>
</evidence>
<evidence type="ECO:0000259" key="3">
    <source>
        <dbReference type="Pfam" id="PF00588"/>
    </source>
</evidence>
<reference evidence="4 5" key="1">
    <citation type="submission" date="2018-02" db="EMBL/GenBank/DDBJ databases">
        <title>Genomic Encyclopedia of Archaeal and Bacterial Type Strains, Phase II (KMG-II): from individual species to whole genera.</title>
        <authorList>
            <person name="Goeker M."/>
        </authorList>
    </citation>
    <scope>NUCLEOTIDE SEQUENCE [LARGE SCALE GENOMIC DNA]</scope>
    <source>
        <strain evidence="4 5">DSM 29526</strain>
    </source>
</reference>
<dbReference type="OrthoDB" id="9795352at2"/>
<keyword evidence="1 4" id="KW-0489">Methyltransferase</keyword>
<proteinExistence type="predicted"/>
<dbReference type="PANTHER" id="PTHR43191">
    <property type="entry name" value="RRNA METHYLTRANSFERASE 3"/>
    <property type="match status" value="1"/>
</dbReference>